<evidence type="ECO:0000256" key="1">
    <source>
        <dbReference type="ARBA" id="ARBA00004394"/>
    </source>
</evidence>
<dbReference type="EMBL" id="ML991851">
    <property type="protein sequence ID" value="KAF2229919.1"/>
    <property type="molecule type" value="Genomic_DNA"/>
</dbReference>
<feature type="compositionally biased region" description="Low complexity" evidence="9">
    <location>
        <begin position="53"/>
        <end position="74"/>
    </location>
</feature>
<evidence type="ECO:0000259" key="11">
    <source>
        <dbReference type="PROSITE" id="PS50192"/>
    </source>
</evidence>
<keyword evidence="13" id="KW-1185">Reference proteome</keyword>
<protein>
    <recommendedName>
        <fullName evidence="11">t-SNARE coiled-coil homology domain-containing protein</fullName>
    </recommendedName>
</protein>
<dbReference type="InterPro" id="IPR000727">
    <property type="entry name" value="T_SNARE_dom"/>
</dbReference>
<comment type="subcellular location">
    <subcellularLocation>
        <location evidence="8">Endomembrane system</location>
        <topology evidence="8">Single-pass type IV membrane protein</topology>
    </subcellularLocation>
    <subcellularLocation>
        <location evidence="1">Golgi apparatus membrane</location>
    </subcellularLocation>
</comment>
<sequence length="203" mass="21626">MSSRQAKFNSHLHQRDARSALFSSYDSARTSPSSRPSSSRSANPGYGFPPPASDSGASGPAFGAYPGGSSSNGGTMSGGGGGMNGGGDAMAANGGFRSATPNKRGQYSDAVLNELESQNDAQVEGISAKVRMLKDLTVSIGDEIRDSTALAEKMNDSFDSTRVRLRGTMNRMLRMAERSGVSWKIWLAFFGAVILLFWYVWLF</sequence>
<evidence type="ECO:0000256" key="10">
    <source>
        <dbReference type="SAM" id="Phobius"/>
    </source>
</evidence>
<keyword evidence="7 10" id="KW-0472">Membrane</keyword>
<evidence type="ECO:0000256" key="4">
    <source>
        <dbReference type="ARBA" id="ARBA00022927"/>
    </source>
</evidence>
<feature type="region of interest" description="Disordered" evidence="9">
    <location>
        <begin position="1"/>
        <end position="81"/>
    </location>
</feature>
<keyword evidence="6" id="KW-0333">Golgi apparatus</keyword>
<evidence type="ECO:0000256" key="2">
    <source>
        <dbReference type="ARBA" id="ARBA00022448"/>
    </source>
</evidence>
<dbReference type="GO" id="GO:0000139">
    <property type="term" value="C:Golgi membrane"/>
    <property type="evidence" value="ECO:0007669"/>
    <property type="project" value="UniProtKB-SubCell"/>
</dbReference>
<evidence type="ECO:0000313" key="12">
    <source>
        <dbReference type="EMBL" id="KAF2229919.1"/>
    </source>
</evidence>
<feature type="domain" description="T-SNARE coiled-coil homology" evidence="11">
    <location>
        <begin position="113"/>
        <end position="175"/>
    </location>
</feature>
<dbReference type="SUPFAM" id="SSF58038">
    <property type="entry name" value="SNARE fusion complex"/>
    <property type="match status" value="1"/>
</dbReference>
<name>A0A6A6GWE7_VIRVR</name>
<dbReference type="AlphaFoldDB" id="A0A6A6GWE7"/>
<dbReference type="SMART" id="SM00397">
    <property type="entry name" value="t_SNARE"/>
    <property type="match status" value="1"/>
</dbReference>
<gene>
    <name evidence="12" type="ORF">EV356DRAFT_527170</name>
</gene>
<dbReference type="GO" id="GO:0015031">
    <property type="term" value="P:protein transport"/>
    <property type="evidence" value="ECO:0007669"/>
    <property type="project" value="UniProtKB-KW"/>
</dbReference>
<feature type="compositionally biased region" description="Low complexity" evidence="9">
    <location>
        <begin position="27"/>
        <end position="42"/>
    </location>
</feature>
<proteinExistence type="predicted"/>
<dbReference type="InterPro" id="IPR039899">
    <property type="entry name" value="BET1_SNARE"/>
</dbReference>
<keyword evidence="2" id="KW-0813">Transport</keyword>
<reference evidence="12" key="1">
    <citation type="journal article" date="2020" name="Stud. Mycol.">
        <title>101 Dothideomycetes genomes: a test case for predicting lifestyles and emergence of pathogens.</title>
        <authorList>
            <person name="Haridas S."/>
            <person name="Albert R."/>
            <person name="Binder M."/>
            <person name="Bloem J."/>
            <person name="Labutti K."/>
            <person name="Salamov A."/>
            <person name="Andreopoulos B."/>
            <person name="Baker S."/>
            <person name="Barry K."/>
            <person name="Bills G."/>
            <person name="Bluhm B."/>
            <person name="Cannon C."/>
            <person name="Castanera R."/>
            <person name="Culley D."/>
            <person name="Daum C."/>
            <person name="Ezra D."/>
            <person name="Gonzalez J."/>
            <person name="Henrissat B."/>
            <person name="Kuo A."/>
            <person name="Liang C."/>
            <person name="Lipzen A."/>
            <person name="Lutzoni F."/>
            <person name="Magnuson J."/>
            <person name="Mondo S."/>
            <person name="Nolan M."/>
            <person name="Ohm R."/>
            <person name="Pangilinan J."/>
            <person name="Park H.-J."/>
            <person name="Ramirez L."/>
            <person name="Alfaro M."/>
            <person name="Sun H."/>
            <person name="Tritt A."/>
            <person name="Yoshinaga Y."/>
            <person name="Zwiers L.-H."/>
            <person name="Turgeon B."/>
            <person name="Goodwin S."/>
            <person name="Spatafora J."/>
            <person name="Crous P."/>
            <person name="Grigoriev I."/>
        </authorList>
    </citation>
    <scope>NUCLEOTIDE SEQUENCE</scope>
    <source>
        <strain evidence="12">Tuck. ex Michener</strain>
    </source>
</reference>
<dbReference type="Proteomes" id="UP000800092">
    <property type="component" value="Unassembled WGS sequence"/>
</dbReference>
<dbReference type="PROSITE" id="PS50192">
    <property type="entry name" value="T_SNARE"/>
    <property type="match status" value="1"/>
</dbReference>
<evidence type="ECO:0000256" key="5">
    <source>
        <dbReference type="ARBA" id="ARBA00022989"/>
    </source>
</evidence>
<evidence type="ECO:0000256" key="8">
    <source>
        <dbReference type="ARBA" id="ARBA00046280"/>
    </source>
</evidence>
<feature type="transmembrane region" description="Helical" evidence="10">
    <location>
        <begin position="181"/>
        <end position="201"/>
    </location>
</feature>
<dbReference type="FunFam" id="1.20.5.110:FF:000057">
    <property type="entry name" value="SNARE complex subunit (Bet1), putative"/>
    <property type="match status" value="1"/>
</dbReference>
<dbReference type="Gene3D" id="1.20.5.110">
    <property type="match status" value="1"/>
</dbReference>
<evidence type="ECO:0000313" key="13">
    <source>
        <dbReference type="Proteomes" id="UP000800092"/>
    </source>
</evidence>
<evidence type="ECO:0000256" key="7">
    <source>
        <dbReference type="ARBA" id="ARBA00023136"/>
    </source>
</evidence>
<keyword evidence="4" id="KW-0653">Protein transport</keyword>
<evidence type="ECO:0000256" key="3">
    <source>
        <dbReference type="ARBA" id="ARBA00022692"/>
    </source>
</evidence>
<keyword evidence="5 10" id="KW-1133">Transmembrane helix</keyword>
<dbReference type="OrthoDB" id="261831at2759"/>
<accession>A0A6A6GWE7</accession>
<dbReference type="CDD" id="cd15853">
    <property type="entry name" value="SNARE_Bet1"/>
    <property type="match status" value="1"/>
</dbReference>
<dbReference type="PANTHER" id="PTHR12791">
    <property type="entry name" value="GOLGI SNARE BET1-RELATED"/>
    <property type="match status" value="1"/>
</dbReference>
<evidence type="ECO:0000256" key="6">
    <source>
        <dbReference type="ARBA" id="ARBA00023034"/>
    </source>
</evidence>
<evidence type="ECO:0000256" key="9">
    <source>
        <dbReference type="SAM" id="MobiDB-lite"/>
    </source>
</evidence>
<organism evidence="12 13">
    <name type="scientific">Viridothelium virens</name>
    <name type="common">Speckled blister lichen</name>
    <name type="synonym">Trypethelium virens</name>
    <dbReference type="NCBI Taxonomy" id="1048519"/>
    <lineage>
        <taxon>Eukaryota</taxon>
        <taxon>Fungi</taxon>
        <taxon>Dikarya</taxon>
        <taxon>Ascomycota</taxon>
        <taxon>Pezizomycotina</taxon>
        <taxon>Dothideomycetes</taxon>
        <taxon>Dothideomycetes incertae sedis</taxon>
        <taxon>Trypetheliales</taxon>
        <taxon>Trypetheliaceae</taxon>
        <taxon>Viridothelium</taxon>
    </lineage>
</organism>
<keyword evidence="3 10" id="KW-0812">Transmembrane</keyword>